<dbReference type="EMBL" id="AZGI01000053">
    <property type="protein sequence ID" value="KRM38130.1"/>
    <property type="molecule type" value="Genomic_DNA"/>
</dbReference>
<dbReference type="AlphaFoldDB" id="A0A0R1Y6U6"/>
<dbReference type="eggNOG" id="COG0308">
    <property type="taxonomic scope" value="Bacteria"/>
</dbReference>
<dbReference type="InterPro" id="IPR027268">
    <property type="entry name" value="Peptidase_M4/M1_CTD_sf"/>
</dbReference>
<dbReference type="GO" id="GO:0016020">
    <property type="term" value="C:membrane"/>
    <property type="evidence" value="ECO:0007669"/>
    <property type="project" value="TreeGrafter"/>
</dbReference>
<proteinExistence type="predicted"/>
<dbReference type="GO" id="GO:0005615">
    <property type="term" value="C:extracellular space"/>
    <property type="evidence" value="ECO:0007669"/>
    <property type="project" value="TreeGrafter"/>
</dbReference>
<dbReference type="InterPro" id="IPR014782">
    <property type="entry name" value="Peptidase_M1_dom"/>
</dbReference>
<dbReference type="STRING" id="1423754.FC39_GL001427"/>
<dbReference type="GO" id="GO:0042277">
    <property type="term" value="F:peptide binding"/>
    <property type="evidence" value="ECO:0007669"/>
    <property type="project" value="TreeGrafter"/>
</dbReference>
<dbReference type="Pfam" id="PF01433">
    <property type="entry name" value="Peptidase_M1"/>
    <property type="match status" value="1"/>
</dbReference>
<dbReference type="InterPro" id="IPR050344">
    <property type="entry name" value="Peptidase_M1_aminopeptidases"/>
</dbReference>
<dbReference type="GO" id="GO:0008270">
    <property type="term" value="F:zinc ion binding"/>
    <property type="evidence" value="ECO:0007669"/>
    <property type="project" value="InterPro"/>
</dbReference>
<dbReference type="PANTHER" id="PTHR11533">
    <property type="entry name" value="PROTEASE M1 ZINC METALLOPROTEASE"/>
    <property type="match status" value="1"/>
</dbReference>
<accession>A0A0R1Y6U6</accession>
<keyword evidence="3" id="KW-0378">Hydrolase</keyword>
<keyword evidence="3" id="KW-0031">Aminopeptidase</keyword>
<keyword evidence="1" id="KW-0732">Signal</keyword>
<dbReference type="Gene3D" id="1.10.390.10">
    <property type="entry name" value="Neutral Protease Domain 2"/>
    <property type="match status" value="1"/>
</dbReference>
<dbReference type="OrthoDB" id="9814383at2"/>
<dbReference type="GO" id="GO:0005737">
    <property type="term" value="C:cytoplasm"/>
    <property type="evidence" value="ECO:0007669"/>
    <property type="project" value="TreeGrafter"/>
</dbReference>
<gene>
    <name evidence="3" type="ORF">FC39_GL001427</name>
</gene>
<comment type="caution">
    <text evidence="3">The sequence shown here is derived from an EMBL/GenBank/DDBJ whole genome shotgun (WGS) entry which is preliminary data.</text>
</comment>
<sequence length="506" mass="58348">MRIKYKKLLLVAGITLITSFCFSEQVKADADPEIKADNYAMDVKLNTKRNQLNETVTITVKNNGQNSVKEVVVRNIAYGVLKYNRKHFKKHNKNVKTTVYSVSEEGKNLSYNYGEDHSNLYVTLPSDLKAGQSQAITLKLTTDVPYRKDRFGYQNIRGGKVYNLSFCFPYLSDYRNGQWNYHPYSDEGENRNNGVSNYHVSFYAPKSYKVAATGDNSIFNGKTTIEARDARDMAIVASNRFKVSHAKADGIVINNFYLPGKKSSNYNKLTKQTAIDSLKLFDKKVGKYPYKELDITEYPFNNSTGGMEYPGLIMISGNGFLNKKKSPNSYAYTELVGDVSHEVAHQWFYSTIGTDEYTEPWLDEGMAEFFEESVYGLTKTPSRTMQTKMMHVKFTDKDRRRLVKTFNAIIKMDIKDNKRSIINYPLNKIPKGKDEADIAYDTAKMFYDELMVAMGKQKFFQAMQDYYRTYYLKQTTGREFLNIIRKYDNSKKVNKIISNFIDPKYL</sequence>
<dbReference type="RefSeq" id="WP_035438539.1">
    <property type="nucleotide sequence ID" value="NZ_AZGI01000053.1"/>
</dbReference>
<feature type="domain" description="Peptidase M1 membrane alanine aminopeptidase" evidence="2">
    <location>
        <begin position="281"/>
        <end position="499"/>
    </location>
</feature>
<keyword evidence="4" id="KW-1185">Reference proteome</keyword>
<dbReference type="PATRIC" id="fig|1423754.3.peg.1470"/>
<evidence type="ECO:0000256" key="1">
    <source>
        <dbReference type="SAM" id="SignalP"/>
    </source>
</evidence>
<dbReference type="GO" id="GO:0043171">
    <property type="term" value="P:peptide catabolic process"/>
    <property type="evidence" value="ECO:0007669"/>
    <property type="project" value="TreeGrafter"/>
</dbReference>
<evidence type="ECO:0000313" key="4">
    <source>
        <dbReference type="Proteomes" id="UP000051223"/>
    </source>
</evidence>
<reference evidence="3 4" key="1">
    <citation type="journal article" date="2015" name="Genome Announc.">
        <title>Expanding the biotechnology potential of lactobacilli through comparative genomics of 213 strains and associated genera.</title>
        <authorList>
            <person name="Sun Z."/>
            <person name="Harris H.M."/>
            <person name="McCann A."/>
            <person name="Guo C."/>
            <person name="Argimon S."/>
            <person name="Zhang W."/>
            <person name="Yang X."/>
            <person name="Jeffery I.B."/>
            <person name="Cooney J.C."/>
            <person name="Kagawa T.F."/>
            <person name="Liu W."/>
            <person name="Song Y."/>
            <person name="Salvetti E."/>
            <person name="Wrobel A."/>
            <person name="Rasinkangas P."/>
            <person name="Parkhill J."/>
            <person name="Rea M.C."/>
            <person name="O'Sullivan O."/>
            <person name="Ritari J."/>
            <person name="Douillard F.P."/>
            <person name="Paul Ross R."/>
            <person name="Yang R."/>
            <person name="Briner A.E."/>
            <person name="Felis G.E."/>
            <person name="de Vos W.M."/>
            <person name="Barrangou R."/>
            <person name="Klaenhammer T.R."/>
            <person name="Caufield P.W."/>
            <person name="Cui Y."/>
            <person name="Zhang H."/>
            <person name="O'Toole P.W."/>
        </authorList>
    </citation>
    <scope>NUCLEOTIDE SEQUENCE [LARGE SCALE GENOMIC DNA]</scope>
    <source>
        <strain evidence="3 4">DSM 5661</strain>
    </source>
</reference>
<dbReference type="CDD" id="cd09604">
    <property type="entry name" value="M1_APN_like"/>
    <property type="match status" value="1"/>
</dbReference>
<dbReference type="SUPFAM" id="SSF55486">
    <property type="entry name" value="Metalloproteases ('zincins'), catalytic domain"/>
    <property type="match status" value="1"/>
</dbReference>
<organism evidence="3 4">
    <name type="scientific">Lactobacillus hamsteri DSM 5661 = JCM 6256</name>
    <dbReference type="NCBI Taxonomy" id="1423754"/>
    <lineage>
        <taxon>Bacteria</taxon>
        <taxon>Bacillati</taxon>
        <taxon>Bacillota</taxon>
        <taxon>Bacilli</taxon>
        <taxon>Lactobacillales</taxon>
        <taxon>Lactobacillaceae</taxon>
        <taxon>Lactobacillus</taxon>
    </lineage>
</organism>
<dbReference type="GO" id="GO:0070006">
    <property type="term" value="F:metalloaminopeptidase activity"/>
    <property type="evidence" value="ECO:0007669"/>
    <property type="project" value="TreeGrafter"/>
</dbReference>
<dbReference type="PANTHER" id="PTHR11533:SF174">
    <property type="entry name" value="PUROMYCIN-SENSITIVE AMINOPEPTIDASE-RELATED"/>
    <property type="match status" value="1"/>
</dbReference>
<evidence type="ECO:0000313" key="3">
    <source>
        <dbReference type="EMBL" id="KRM38130.1"/>
    </source>
</evidence>
<name>A0A0R1Y6U6_9LACO</name>
<feature type="signal peptide" evidence="1">
    <location>
        <begin position="1"/>
        <end position="23"/>
    </location>
</feature>
<keyword evidence="3" id="KW-0645">Protease</keyword>
<evidence type="ECO:0000259" key="2">
    <source>
        <dbReference type="Pfam" id="PF01433"/>
    </source>
</evidence>
<dbReference type="Proteomes" id="UP000051223">
    <property type="component" value="Unassembled WGS sequence"/>
</dbReference>
<feature type="chain" id="PRO_5038367844" evidence="1">
    <location>
        <begin position="24"/>
        <end position="506"/>
    </location>
</feature>
<protein>
    <submittedName>
        <fullName evidence="3">Aminopeptidase</fullName>
    </submittedName>
</protein>